<dbReference type="EMBL" id="LBPN01000001">
    <property type="protein sequence ID" value="KKP60024.1"/>
    <property type="molecule type" value="Genomic_DNA"/>
</dbReference>
<name>A0A0G0ASY4_9BACT</name>
<protein>
    <recommendedName>
        <fullName evidence="4">Glycosyltransferase RgtA/B/C/D-like domain-containing protein</fullName>
    </recommendedName>
</protein>
<feature type="transmembrane region" description="Helical" evidence="1">
    <location>
        <begin position="7"/>
        <end position="26"/>
    </location>
</feature>
<sequence>MNKWHSYFFGLILLSIILRLPYLGILPPGKVDSFSERLPYSVAGILTVGIFTLLIKKITHDNKLAIFSGLMLAIMPWHIEQSRVISEPMLGLLAILLLVILPQYFKQFWVSFFGILISGTIFYWVYPHFWIFTGNWGLPTIRECLNNLYKLIFIEFLFYKNDSFWLGGLRTYGTMLPSVLFLFLIGLYKISFINYKKLLKWTSIFMIIWVISAISPFFPESREYFLVTPFLALILGLGLKEIFLGLTKAKILIKIILFVYLLFIIYDYTLFFHFYINHYPQRINSELKYEEIKF</sequence>
<dbReference type="Proteomes" id="UP000034176">
    <property type="component" value="Unassembled WGS sequence"/>
</dbReference>
<feature type="transmembrane region" description="Helical" evidence="1">
    <location>
        <begin position="108"/>
        <end position="126"/>
    </location>
</feature>
<evidence type="ECO:0000313" key="2">
    <source>
        <dbReference type="EMBL" id="KKP60024.1"/>
    </source>
</evidence>
<dbReference type="STRING" id="1618434.UR52_C0001G0104"/>
<gene>
    <name evidence="2" type="ORF">UR52_C0001G0104</name>
</gene>
<feature type="transmembrane region" description="Helical" evidence="1">
    <location>
        <begin position="224"/>
        <end position="243"/>
    </location>
</feature>
<feature type="transmembrane region" description="Helical" evidence="1">
    <location>
        <begin position="85"/>
        <end position="101"/>
    </location>
</feature>
<feature type="transmembrane region" description="Helical" evidence="1">
    <location>
        <begin position="164"/>
        <end position="186"/>
    </location>
</feature>
<evidence type="ECO:0000313" key="3">
    <source>
        <dbReference type="Proteomes" id="UP000034176"/>
    </source>
</evidence>
<accession>A0A0G0ASY4</accession>
<proteinExistence type="predicted"/>
<feature type="transmembrane region" description="Helical" evidence="1">
    <location>
        <begin position="255"/>
        <end position="276"/>
    </location>
</feature>
<keyword evidence="1" id="KW-0472">Membrane</keyword>
<organism evidence="2 3">
    <name type="scientific">Candidatus Gottesmanbacteria bacterium GW2011_GWA1_34_13</name>
    <dbReference type="NCBI Taxonomy" id="1618434"/>
    <lineage>
        <taxon>Bacteria</taxon>
        <taxon>Candidatus Gottesmaniibacteriota</taxon>
    </lineage>
</organism>
<feature type="transmembrane region" description="Helical" evidence="1">
    <location>
        <begin position="198"/>
        <end position="218"/>
    </location>
</feature>
<keyword evidence="1" id="KW-1133">Transmembrane helix</keyword>
<feature type="transmembrane region" description="Helical" evidence="1">
    <location>
        <begin position="62"/>
        <end position="79"/>
    </location>
</feature>
<evidence type="ECO:0008006" key="4">
    <source>
        <dbReference type="Google" id="ProtNLM"/>
    </source>
</evidence>
<dbReference type="AlphaFoldDB" id="A0A0G0ASY4"/>
<comment type="caution">
    <text evidence="2">The sequence shown here is derived from an EMBL/GenBank/DDBJ whole genome shotgun (WGS) entry which is preliminary data.</text>
</comment>
<keyword evidence="1" id="KW-0812">Transmembrane</keyword>
<evidence type="ECO:0000256" key="1">
    <source>
        <dbReference type="SAM" id="Phobius"/>
    </source>
</evidence>
<feature type="transmembrane region" description="Helical" evidence="1">
    <location>
        <begin position="38"/>
        <end position="55"/>
    </location>
</feature>
<reference evidence="2 3" key="1">
    <citation type="journal article" date="2015" name="Nature">
        <title>rRNA introns, odd ribosomes, and small enigmatic genomes across a large radiation of phyla.</title>
        <authorList>
            <person name="Brown C.T."/>
            <person name="Hug L.A."/>
            <person name="Thomas B.C."/>
            <person name="Sharon I."/>
            <person name="Castelle C.J."/>
            <person name="Singh A."/>
            <person name="Wilkins M.J."/>
            <person name="Williams K.H."/>
            <person name="Banfield J.F."/>
        </authorList>
    </citation>
    <scope>NUCLEOTIDE SEQUENCE [LARGE SCALE GENOMIC DNA]</scope>
</reference>